<evidence type="ECO:0000313" key="4">
    <source>
        <dbReference type="EMBL" id="ORY09814.1"/>
    </source>
</evidence>
<dbReference type="GO" id="GO:0008270">
    <property type="term" value="F:zinc ion binding"/>
    <property type="evidence" value="ECO:0007669"/>
    <property type="project" value="InterPro"/>
</dbReference>
<dbReference type="EMBL" id="MCFA01000081">
    <property type="protein sequence ID" value="ORY09814.1"/>
    <property type="molecule type" value="Genomic_DNA"/>
</dbReference>
<accession>A0A1Y1ZHY8</accession>
<dbReference type="GO" id="GO:0000981">
    <property type="term" value="F:DNA-binding transcription factor activity, RNA polymerase II-specific"/>
    <property type="evidence" value="ECO:0007669"/>
    <property type="project" value="InterPro"/>
</dbReference>
<dbReference type="SUPFAM" id="SSF57701">
    <property type="entry name" value="Zn2/Cys6 DNA-binding domain"/>
    <property type="match status" value="1"/>
</dbReference>
<evidence type="ECO:0000313" key="5">
    <source>
        <dbReference type="Proteomes" id="UP000193144"/>
    </source>
</evidence>
<gene>
    <name evidence="4" type="ORF">BCR34DRAFT_567754</name>
</gene>
<reference evidence="4 5" key="1">
    <citation type="submission" date="2016-07" db="EMBL/GenBank/DDBJ databases">
        <title>Pervasive Adenine N6-methylation of Active Genes in Fungi.</title>
        <authorList>
            <consortium name="DOE Joint Genome Institute"/>
            <person name="Mondo S.J."/>
            <person name="Dannebaum R.O."/>
            <person name="Kuo R.C."/>
            <person name="Labutti K."/>
            <person name="Haridas S."/>
            <person name="Kuo A."/>
            <person name="Salamov A."/>
            <person name="Ahrendt S.R."/>
            <person name="Lipzen A."/>
            <person name="Sullivan W."/>
            <person name="Andreopoulos W.B."/>
            <person name="Clum A."/>
            <person name="Lindquist E."/>
            <person name="Daum C."/>
            <person name="Ramamoorthy G.K."/>
            <person name="Gryganskyi A."/>
            <person name="Culley D."/>
            <person name="Magnuson J.K."/>
            <person name="James T.Y."/>
            <person name="O'Malley M.A."/>
            <person name="Stajich J.E."/>
            <person name="Spatafora J.W."/>
            <person name="Visel A."/>
            <person name="Grigoriev I.V."/>
        </authorList>
    </citation>
    <scope>NUCLEOTIDE SEQUENCE [LARGE SCALE GENOMIC DNA]</scope>
    <source>
        <strain evidence="4 5">CBS 115471</strain>
    </source>
</reference>
<keyword evidence="5" id="KW-1185">Reference proteome</keyword>
<feature type="region of interest" description="Disordered" evidence="2">
    <location>
        <begin position="1"/>
        <end position="42"/>
    </location>
</feature>
<feature type="region of interest" description="Disordered" evidence="2">
    <location>
        <begin position="106"/>
        <end position="127"/>
    </location>
</feature>
<sequence>MSSPREDWQDWIDWSPAPTPPPVSANQETPIVDPIAQPSVEVGQERENFNRTLGNRARASQTALDCGAARQTPSSHRPSRPLPVSGRRGHNFLSPQRVFKTIAPKDLPNQPVEDEGPDNFVHYTSGTAPKRPRIRERFDEDGRASYKLNRTAGACARCRIRKITCDASLQDICPKCAKGGVPTSLCIRTKVKDLDTYQSRGLAQTFVEHYNESIEVWDAPKVRVKIWLGFGNPFTIDVYRYRPRRAIIDLFWREPNGWQNLEHSPYGIQSETHIDSKSLDDYVHGSMPFILERLDSDHSRSSNVFSFTMRAISEHSHLCMPEIWPILQRGLLLWSYIFLQYHALWQFSTEDMTDKLGMRELVLHNHDVHTLTQFHGTAPLPRLLHQQIHACIEGRMRLLDASIVKALDTLCCNFRKYRKTDPANFQRHALGLYLCTWLYLSILEELEWDAHRWEHLLSSFDWPLERTPSQWIDYSRHAAHTVYAYYDAAMDSQSLSEYFQSGKGPTYSEQTEIERVVEKLSSHQEDLERRKSAIYSKDIRSLELKFSSLLLRPSKG</sequence>
<keyword evidence="1" id="KW-0539">Nucleus</keyword>
<evidence type="ECO:0000256" key="1">
    <source>
        <dbReference type="ARBA" id="ARBA00023242"/>
    </source>
</evidence>
<comment type="caution">
    <text evidence="4">The sequence shown here is derived from an EMBL/GenBank/DDBJ whole genome shotgun (WGS) entry which is preliminary data.</text>
</comment>
<dbReference type="AlphaFoldDB" id="A0A1Y1ZHY8"/>
<dbReference type="PANTHER" id="PTHR35392">
    <property type="entry name" value="ZN(II)2CYS6 TRANSCRIPTION FACTOR (EUROFUNG)-RELATED-RELATED"/>
    <property type="match status" value="1"/>
</dbReference>
<feature type="region of interest" description="Disordered" evidence="2">
    <location>
        <begin position="54"/>
        <end position="91"/>
    </location>
</feature>
<dbReference type="Proteomes" id="UP000193144">
    <property type="component" value="Unassembled WGS sequence"/>
</dbReference>
<dbReference type="InterPro" id="IPR036864">
    <property type="entry name" value="Zn2-C6_fun-type_DNA-bd_sf"/>
</dbReference>
<organism evidence="4 5">
    <name type="scientific">Clohesyomyces aquaticus</name>
    <dbReference type="NCBI Taxonomy" id="1231657"/>
    <lineage>
        <taxon>Eukaryota</taxon>
        <taxon>Fungi</taxon>
        <taxon>Dikarya</taxon>
        <taxon>Ascomycota</taxon>
        <taxon>Pezizomycotina</taxon>
        <taxon>Dothideomycetes</taxon>
        <taxon>Pleosporomycetidae</taxon>
        <taxon>Pleosporales</taxon>
        <taxon>Lindgomycetaceae</taxon>
        <taxon>Clohesyomyces</taxon>
    </lineage>
</organism>
<dbReference type="PROSITE" id="PS50048">
    <property type="entry name" value="ZN2_CY6_FUNGAL_2"/>
    <property type="match status" value="1"/>
</dbReference>
<dbReference type="CDD" id="cd00067">
    <property type="entry name" value="GAL4"/>
    <property type="match status" value="1"/>
</dbReference>
<evidence type="ECO:0000259" key="3">
    <source>
        <dbReference type="PROSITE" id="PS50048"/>
    </source>
</evidence>
<dbReference type="OrthoDB" id="5362630at2759"/>
<feature type="domain" description="Zn(2)-C6 fungal-type" evidence="3">
    <location>
        <begin position="154"/>
        <end position="188"/>
    </location>
</feature>
<feature type="compositionally biased region" description="Polar residues" evidence="2">
    <location>
        <begin position="54"/>
        <end position="63"/>
    </location>
</feature>
<protein>
    <recommendedName>
        <fullName evidence="3">Zn(2)-C6 fungal-type domain-containing protein</fullName>
    </recommendedName>
</protein>
<name>A0A1Y1ZHY8_9PLEO</name>
<dbReference type="InterPro" id="IPR052973">
    <property type="entry name" value="Fungal_sec-metab_reg_TF"/>
</dbReference>
<dbReference type="InterPro" id="IPR001138">
    <property type="entry name" value="Zn2Cys6_DnaBD"/>
</dbReference>
<evidence type="ECO:0000256" key="2">
    <source>
        <dbReference type="SAM" id="MobiDB-lite"/>
    </source>
</evidence>
<proteinExistence type="predicted"/>